<dbReference type="PIRSF" id="PIRSF001771">
    <property type="entry name" value="Cyclin_A_B_D_E"/>
    <property type="match status" value="1"/>
</dbReference>
<dbReference type="GO" id="GO:0044772">
    <property type="term" value="P:mitotic cell cycle phase transition"/>
    <property type="evidence" value="ECO:0007669"/>
    <property type="project" value="InterPro"/>
</dbReference>
<feature type="domain" description="Cyclin-like" evidence="5">
    <location>
        <begin position="290"/>
        <end position="380"/>
    </location>
</feature>
<dbReference type="KEGG" id="clec:106667243"/>
<dbReference type="GeneID" id="106667243"/>
<keyword evidence="8" id="KW-1185">Reference proteome</keyword>
<dbReference type="CDD" id="cd20507">
    <property type="entry name" value="CYCLIN_CCNB1-like_rpt1"/>
    <property type="match status" value="1"/>
</dbReference>
<evidence type="ECO:0000256" key="2">
    <source>
        <dbReference type="ARBA" id="ARBA00023127"/>
    </source>
</evidence>
<dbReference type="PROSITE" id="PS00292">
    <property type="entry name" value="CYCLINS"/>
    <property type="match status" value="1"/>
</dbReference>
<keyword evidence="2 4" id="KW-0195">Cyclin</keyword>
<keyword evidence="3" id="KW-0131">Cell cycle</keyword>
<dbReference type="InterPro" id="IPR039361">
    <property type="entry name" value="Cyclin"/>
</dbReference>
<dbReference type="OrthoDB" id="5590282at2759"/>
<dbReference type="SMART" id="SM00385">
    <property type="entry name" value="CYCLIN"/>
    <property type="match status" value="2"/>
</dbReference>
<dbReference type="EnsemblMetazoa" id="XM_014395083.1">
    <property type="protein sequence ID" value="XP_014250569.1"/>
    <property type="gene ID" value="LOC106667243"/>
</dbReference>
<dbReference type="AlphaFoldDB" id="A0A8I6RQE3"/>
<dbReference type="SMART" id="SM01332">
    <property type="entry name" value="Cyclin_C"/>
    <property type="match status" value="1"/>
</dbReference>
<dbReference type="InterPro" id="IPR013763">
    <property type="entry name" value="Cyclin-like_dom"/>
</dbReference>
<dbReference type="PANTHER" id="PTHR10177">
    <property type="entry name" value="CYCLINS"/>
    <property type="match status" value="1"/>
</dbReference>
<name>A0A8I6RQE3_CIMLE</name>
<dbReference type="InterPro" id="IPR004367">
    <property type="entry name" value="Cyclin_C-dom"/>
</dbReference>
<proteinExistence type="inferred from homology"/>
<sequence length="426" mass="47953">MATSGVRTHRATNDNENTILPAKGKIFRKVLTQRAALGEIGNTVTTKHVAKKENLVAPIDKCVQSFKDLTTLKDKPKENVAKERAVKGNEICKTVTGCAGVKPSDIHLKVLNLRKDWLKTTDLETEKKIQTHDIPAGVENIDEQDADNLFLLSSYVFDIFEYLKSIEKKYAVRPKHLSHLKITGHMRATLIDWLVDVQVEFNLIQETFQMAVSILDRYLQEATDVTGDNLQLVGIGCLFIACKYEETYPPEIEDFVYMSNSAFLRGEILEMECKILKCLEFNLGKPVPIIFLRRYSRTISAEPMQHSFAKYFIELALLDYKFACERPSLIAAAALHIGRRISLSDDVAPNAIWNPTIAYYSGYALSDIEEILPRMALCIKQASLSKLKAVHNKFSSSIFHKVSLSPHVQPNSGLLDKLINGKFTSS</sequence>
<dbReference type="Gene3D" id="1.10.472.10">
    <property type="entry name" value="Cyclin-like"/>
    <property type="match status" value="2"/>
</dbReference>
<dbReference type="GO" id="GO:0016538">
    <property type="term" value="F:cyclin-dependent protein serine/threonine kinase regulator activity"/>
    <property type="evidence" value="ECO:0007669"/>
    <property type="project" value="InterPro"/>
</dbReference>
<dbReference type="RefSeq" id="XP_014250569.1">
    <property type="nucleotide sequence ID" value="XM_014395083.1"/>
</dbReference>
<dbReference type="InterPro" id="IPR036915">
    <property type="entry name" value="Cyclin-like_sf"/>
</dbReference>
<evidence type="ECO:0000256" key="4">
    <source>
        <dbReference type="RuleBase" id="RU000383"/>
    </source>
</evidence>
<dbReference type="GO" id="GO:0005634">
    <property type="term" value="C:nucleus"/>
    <property type="evidence" value="ECO:0007669"/>
    <property type="project" value="UniProtKB-ARBA"/>
</dbReference>
<dbReference type="SUPFAM" id="SSF47954">
    <property type="entry name" value="Cyclin-like"/>
    <property type="match status" value="2"/>
</dbReference>
<reference evidence="7" key="1">
    <citation type="submission" date="2022-01" db="UniProtKB">
        <authorList>
            <consortium name="EnsemblMetazoa"/>
        </authorList>
    </citation>
    <scope>IDENTIFICATION</scope>
</reference>
<feature type="domain" description="Cyclin-like" evidence="5">
    <location>
        <begin position="192"/>
        <end position="277"/>
    </location>
</feature>
<dbReference type="Proteomes" id="UP000494040">
    <property type="component" value="Unassembled WGS sequence"/>
</dbReference>
<dbReference type="GO" id="GO:0051301">
    <property type="term" value="P:cell division"/>
    <property type="evidence" value="ECO:0007669"/>
    <property type="project" value="UniProtKB-KW"/>
</dbReference>
<evidence type="ECO:0000313" key="8">
    <source>
        <dbReference type="Proteomes" id="UP000494040"/>
    </source>
</evidence>
<organism evidence="7 8">
    <name type="scientific">Cimex lectularius</name>
    <name type="common">Bed bug</name>
    <name type="synonym">Acanthia lectularia</name>
    <dbReference type="NCBI Taxonomy" id="79782"/>
    <lineage>
        <taxon>Eukaryota</taxon>
        <taxon>Metazoa</taxon>
        <taxon>Ecdysozoa</taxon>
        <taxon>Arthropoda</taxon>
        <taxon>Hexapoda</taxon>
        <taxon>Insecta</taxon>
        <taxon>Pterygota</taxon>
        <taxon>Neoptera</taxon>
        <taxon>Paraneoptera</taxon>
        <taxon>Hemiptera</taxon>
        <taxon>Heteroptera</taxon>
        <taxon>Panheteroptera</taxon>
        <taxon>Cimicomorpha</taxon>
        <taxon>Cimicidae</taxon>
        <taxon>Cimex</taxon>
    </lineage>
</organism>
<dbReference type="InterPro" id="IPR046965">
    <property type="entry name" value="Cyclin_A/B-like"/>
</dbReference>
<evidence type="ECO:0000256" key="1">
    <source>
        <dbReference type="ARBA" id="ARBA00022618"/>
    </source>
</evidence>
<comment type="similarity">
    <text evidence="4">Belongs to the cyclin family.</text>
</comment>
<feature type="domain" description="Cyclin C-terminal" evidence="6">
    <location>
        <begin position="286"/>
        <end position="408"/>
    </location>
</feature>
<dbReference type="Pfam" id="PF00134">
    <property type="entry name" value="Cyclin_N"/>
    <property type="match status" value="1"/>
</dbReference>
<evidence type="ECO:0000256" key="3">
    <source>
        <dbReference type="ARBA" id="ARBA00023306"/>
    </source>
</evidence>
<dbReference type="OMA" id="EEPLCQQ"/>
<dbReference type="Pfam" id="PF02984">
    <property type="entry name" value="Cyclin_C"/>
    <property type="match status" value="1"/>
</dbReference>
<dbReference type="InterPro" id="IPR006671">
    <property type="entry name" value="Cyclin_N"/>
</dbReference>
<dbReference type="InterPro" id="IPR048258">
    <property type="entry name" value="Cyclins_cyclin-box"/>
</dbReference>
<evidence type="ECO:0008006" key="9">
    <source>
        <dbReference type="Google" id="ProtNLM"/>
    </source>
</evidence>
<evidence type="ECO:0000259" key="5">
    <source>
        <dbReference type="SMART" id="SM00385"/>
    </source>
</evidence>
<protein>
    <recommendedName>
        <fullName evidence="9">Cyclin B</fullName>
    </recommendedName>
</protein>
<evidence type="ECO:0000313" key="7">
    <source>
        <dbReference type="EnsemblMetazoa" id="XP_014250569.1"/>
    </source>
</evidence>
<dbReference type="FunFam" id="1.10.472.10:FF:000001">
    <property type="entry name" value="G2/mitotic-specific cyclin"/>
    <property type="match status" value="1"/>
</dbReference>
<evidence type="ECO:0000259" key="6">
    <source>
        <dbReference type="SMART" id="SM01332"/>
    </source>
</evidence>
<accession>A0A8I6RQE3</accession>
<keyword evidence="1" id="KW-0132">Cell division</keyword>